<dbReference type="InterPro" id="IPR013424">
    <property type="entry name" value="Ice-binding_C"/>
</dbReference>
<evidence type="ECO:0000259" key="1">
    <source>
        <dbReference type="Pfam" id="PF07589"/>
    </source>
</evidence>
<name>A0A9X2JDX4_9BACT</name>
<keyword evidence="3" id="KW-1185">Reference proteome</keyword>
<gene>
    <name evidence="2" type="ORF">NG895_00555</name>
</gene>
<evidence type="ECO:0000313" key="2">
    <source>
        <dbReference type="EMBL" id="MCO6042385.1"/>
    </source>
</evidence>
<dbReference type="Proteomes" id="UP001155241">
    <property type="component" value="Unassembled WGS sequence"/>
</dbReference>
<organism evidence="2 3">
    <name type="scientific">Aeoliella straminimaris</name>
    <dbReference type="NCBI Taxonomy" id="2954799"/>
    <lineage>
        <taxon>Bacteria</taxon>
        <taxon>Pseudomonadati</taxon>
        <taxon>Planctomycetota</taxon>
        <taxon>Planctomycetia</taxon>
        <taxon>Pirellulales</taxon>
        <taxon>Lacipirellulaceae</taxon>
        <taxon>Aeoliella</taxon>
    </lineage>
</organism>
<reference evidence="2" key="1">
    <citation type="submission" date="2022-06" db="EMBL/GenBank/DDBJ databases">
        <title>Aeoliella straminimaris, a novel planctomycete from sediments.</title>
        <authorList>
            <person name="Vitorino I.R."/>
            <person name="Lage O.M."/>
        </authorList>
    </citation>
    <scope>NUCLEOTIDE SEQUENCE</scope>
    <source>
        <strain evidence="2">ICT_H6.2</strain>
    </source>
</reference>
<sequence>MDGKCCSERSADFNGDGLAGVDIGDFEIWKSYFGESARGEDSIAPSAVPEPSSVALLVLAIATVAGRFARRQQLRR</sequence>
<dbReference type="RefSeq" id="WP_252850485.1">
    <property type="nucleotide sequence ID" value="NZ_JAMXLR010000003.1"/>
</dbReference>
<protein>
    <submittedName>
        <fullName evidence="2">PEP-CTERM sorting domain-containing protein</fullName>
    </submittedName>
</protein>
<proteinExistence type="predicted"/>
<dbReference type="EMBL" id="JAMXLR010000003">
    <property type="protein sequence ID" value="MCO6042385.1"/>
    <property type="molecule type" value="Genomic_DNA"/>
</dbReference>
<dbReference type="NCBIfam" id="TIGR02595">
    <property type="entry name" value="PEP_CTERM"/>
    <property type="match status" value="1"/>
</dbReference>
<dbReference type="Pfam" id="PF07589">
    <property type="entry name" value="PEP-CTERM"/>
    <property type="match status" value="1"/>
</dbReference>
<dbReference type="AlphaFoldDB" id="A0A9X2JDX4"/>
<accession>A0A9X2JDX4</accession>
<feature type="domain" description="Ice-binding protein C-terminal" evidence="1">
    <location>
        <begin position="47"/>
        <end position="71"/>
    </location>
</feature>
<comment type="caution">
    <text evidence="2">The sequence shown here is derived from an EMBL/GenBank/DDBJ whole genome shotgun (WGS) entry which is preliminary data.</text>
</comment>
<evidence type="ECO:0000313" key="3">
    <source>
        <dbReference type="Proteomes" id="UP001155241"/>
    </source>
</evidence>